<reference evidence="1 2" key="1">
    <citation type="submission" date="2019-08" db="EMBL/GenBank/DDBJ databases">
        <title>Lentzea from Indian Himalayas.</title>
        <authorList>
            <person name="Mandal S."/>
            <person name="Mallick Gupta A."/>
            <person name="Maiti P.K."/>
            <person name="Sarkar J."/>
            <person name="Mandal S."/>
        </authorList>
    </citation>
    <scope>NUCLEOTIDE SEQUENCE [LARGE SCALE GENOMIC DNA]</scope>
    <source>
        <strain evidence="1 2">PSKA42</strain>
    </source>
</reference>
<dbReference type="EMBL" id="VSRL01000022">
    <property type="protein sequence ID" value="NKE56928.1"/>
    <property type="molecule type" value="Genomic_DNA"/>
</dbReference>
<dbReference type="Pfam" id="PF11583">
    <property type="entry name" value="AurF"/>
    <property type="match status" value="1"/>
</dbReference>
<protein>
    <submittedName>
        <fullName evidence="1">Diiron oxygenase</fullName>
    </submittedName>
</protein>
<organism evidence="1 2">
    <name type="scientific">Lentzea indica</name>
    <dbReference type="NCBI Taxonomy" id="2604800"/>
    <lineage>
        <taxon>Bacteria</taxon>
        <taxon>Bacillati</taxon>
        <taxon>Actinomycetota</taxon>
        <taxon>Actinomycetes</taxon>
        <taxon>Pseudonocardiales</taxon>
        <taxon>Pseudonocardiaceae</taxon>
        <taxon>Lentzea</taxon>
    </lineage>
</organism>
<proteinExistence type="predicted"/>
<dbReference type="InterPro" id="IPR025859">
    <property type="entry name" value="AurF/CmlI"/>
</dbReference>
<accession>A0ABX1FD89</accession>
<dbReference type="Gene3D" id="1.10.620.20">
    <property type="entry name" value="Ribonucleotide Reductase, subunit A"/>
    <property type="match status" value="1"/>
</dbReference>
<dbReference type="RefSeq" id="WP_167972120.1">
    <property type="nucleotide sequence ID" value="NZ_VSRL01000022.1"/>
</dbReference>
<sequence length="314" mass="34883">MPGTAAREESEYERDLLVQLTRRWGKRVAVKKDELDLDGHFDAGLPDFPEHLVPVLHLPGAERLDRDARERILSAAWIAYNAKTAAIEDEIILPACRLMLQERIPVRRDDVAVDALHQTIIDEHYHILMCHNAVGVTRRRRDMAGVRFAPDAWSVVQGRAAARAGLSGFDRDIVDIAFSLAAETTISGFLSALSTAQEIQPMNRITTDLHRRDESGHAVVFRELCGSLYRNLDSAQQQMFREALVDGLTAFRSADLEPWVSVAAQGGFEVGVDQLGEWAASRPAPARDTGPLQLLLDDLGISHDLVETVQVNRP</sequence>
<comment type="caution">
    <text evidence="1">The sequence shown here is derived from an EMBL/GenBank/DDBJ whole genome shotgun (WGS) entry which is preliminary data.</text>
</comment>
<dbReference type="Proteomes" id="UP001515943">
    <property type="component" value="Unassembled WGS sequence"/>
</dbReference>
<evidence type="ECO:0000313" key="2">
    <source>
        <dbReference type="Proteomes" id="UP001515943"/>
    </source>
</evidence>
<evidence type="ECO:0000313" key="1">
    <source>
        <dbReference type="EMBL" id="NKE56928.1"/>
    </source>
</evidence>
<dbReference type="InterPro" id="IPR012348">
    <property type="entry name" value="RNR-like"/>
</dbReference>
<keyword evidence="2" id="KW-1185">Reference proteome</keyword>
<name>A0ABX1FD89_9PSEU</name>
<gene>
    <name evidence="1" type="ORF">FXN61_08795</name>
</gene>